<feature type="transmembrane region" description="Helical" evidence="1">
    <location>
        <begin position="160"/>
        <end position="180"/>
    </location>
</feature>
<evidence type="ECO:0000313" key="3">
    <source>
        <dbReference type="Proteomes" id="UP000290013"/>
    </source>
</evidence>
<dbReference type="KEGG" id="ctai:NCTC12078_02736"/>
<evidence type="ECO:0000256" key="1">
    <source>
        <dbReference type="SAM" id="Phobius"/>
    </source>
</evidence>
<keyword evidence="1" id="KW-0472">Membrane</keyword>
<feature type="transmembrane region" description="Helical" evidence="1">
    <location>
        <begin position="120"/>
        <end position="139"/>
    </location>
</feature>
<feature type="transmembrane region" description="Helical" evidence="1">
    <location>
        <begin position="90"/>
        <end position="114"/>
    </location>
</feature>
<proteinExistence type="predicted"/>
<organism evidence="2 3">
    <name type="scientific">Chryseobacterium taihuense</name>
    <dbReference type="NCBI Taxonomy" id="1141221"/>
    <lineage>
        <taxon>Bacteria</taxon>
        <taxon>Pseudomonadati</taxon>
        <taxon>Bacteroidota</taxon>
        <taxon>Flavobacteriia</taxon>
        <taxon>Flavobacteriales</taxon>
        <taxon>Weeksellaceae</taxon>
        <taxon>Chryseobacterium group</taxon>
        <taxon>Chryseobacterium</taxon>
    </lineage>
</organism>
<protein>
    <submittedName>
        <fullName evidence="2">Uncharacterized protein</fullName>
    </submittedName>
</protein>
<accession>A0A4U8WP01</accession>
<feature type="transmembrane region" description="Helical" evidence="1">
    <location>
        <begin position="200"/>
        <end position="224"/>
    </location>
</feature>
<dbReference type="EMBL" id="LR215974">
    <property type="protein sequence ID" value="VFB04698.1"/>
    <property type="molecule type" value="Genomic_DNA"/>
</dbReference>
<keyword evidence="1" id="KW-0812">Transmembrane</keyword>
<evidence type="ECO:0000313" key="2">
    <source>
        <dbReference type="EMBL" id="VFB04698.1"/>
    </source>
</evidence>
<dbReference type="AlphaFoldDB" id="A0A4U8WP01"/>
<sequence>MISSEQRVEIEKFLISKKLPLDILLEIKDHMILQIEDCMDNQNRSFEESFSKVELMWRDNFSLTTYWMFYGREKLPQIAKNMMKQRFNILLYKSFLFGLLFLALSFLMIFLSVSLESFKIYFVISHLMFLLAAVLLYFFNLKFKNYFRKDYKYKGQVNYTLYQQNLTLLMICFFGMSQLIMNGGEYLYNFFKSGKNLSVITLILLSSYRLFLYLFGIFGILNFIEHKKAIKKLQLQN</sequence>
<reference evidence="2 3" key="1">
    <citation type="submission" date="2019-02" db="EMBL/GenBank/DDBJ databases">
        <authorList>
            <consortium name="Pathogen Informatics"/>
        </authorList>
    </citation>
    <scope>NUCLEOTIDE SEQUENCE [LARGE SCALE GENOMIC DNA]</scope>
    <source>
        <strain evidence="2 3">3012STDY6944375</strain>
    </source>
</reference>
<dbReference type="RefSeq" id="WP_130914885.1">
    <property type="nucleotide sequence ID" value="NZ_LR215974.1"/>
</dbReference>
<dbReference type="Proteomes" id="UP000290013">
    <property type="component" value="Chromosome"/>
</dbReference>
<name>A0A4U8WP01_9FLAO</name>
<keyword evidence="1" id="KW-1133">Transmembrane helix</keyword>
<gene>
    <name evidence="2" type="ORF">NCTC12078_02736</name>
</gene>